<dbReference type="OrthoDB" id="8021850at2759"/>
<dbReference type="PANTHER" id="PTHR15644:SF2">
    <property type="entry name" value="OSTEOPETROSIS-ASSOCIATED TRANSMEMBRANE PROTEIN 1"/>
    <property type="match status" value="1"/>
</dbReference>
<reference evidence="2" key="1">
    <citation type="submission" date="2020-11" db="EMBL/GenBank/DDBJ databases">
        <authorList>
            <person name="Tran Van P."/>
        </authorList>
    </citation>
    <scope>NUCLEOTIDE SEQUENCE</scope>
</reference>
<dbReference type="PANTHER" id="PTHR15644">
    <property type="entry name" value="OSTEOPETROSIS ASSOCIATED TRANSMEMBRANE PROTEIN 1"/>
    <property type="match status" value="1"/>
</dbReference>
<dbReference type="GO" id="GO:0005829">
    <property type="term" value="C:cytosol"/>
    <property type="evidence" value="ECO:0007669"/>
    <property type="project" value="TreeGrafter"/>
</dbReference>
<accession>A0A7R9FTQ7</accession>
<proteinExistence type="predicted"/>
<evidence type="ECO:0000313" key="2">
    <source>
        <dbReference type="EMBL" id="CAD7254815.1"/>
    </source>
</evidence>
<sequence>MAQYKKMLACLQNQTEVLGVHGIGPDTWSGKTRNVTCDRCQDSYRALNHIYADVLGDIDADHICMDIVDAMNMTRMVWSQNLKCTQRNVTAEAPFIVVTCMCILPPLFYLLAWCLPQHQRGPIIRRLATLSDKALWNALNAKPNTTTRALATTLGVTHMAIGNHLNDLGYWKVYST</sequence>
<organism evidence="2">
    <name type="scientific">Darwinula stevensoni</name>
    <dbReference type="NCBI Taxonomy" id="69355"/>
    <lineage>
        <taxon>Eukaryota</taxon>
        <taxon>Metazoa</taxon>
        <taxon>Ecdysozoa</taxon>
        <taxon>Arthropoda</taxon>
        <taxon>Crustacea</taxon>
        <taxon>Oligostraca</taxon>
        <taxon>Ostracoda</taxon>
        <taxon>Podocopa</taxon>
        <taxon>Podocopida</taxon>
        <taxon>Darwinulocopina</taxon>
        <taxon>Darwinuloidea</taxon>
        <taxon>Darwinulidae</taxon>
        <taxon>Darwinula</taxon>
    </lineage>
</organism>
<protein>
    <submittedName>
        <fullName evidence="2">Uncharacterized protein</fullName>
    </submittedName>
</protein>
<keyword evidence="3" id="KW-1185">Reference proteome</keyword>
<dbReference type="InterPro" id="IPR019172">
    <property type="entry name" value="Osteopetrosis-assoc_TM_1"/>
</dbReference>
<keyword evidence="1" id="KW-0472">Membrane</keyword>
<dbReference type="Pfam" id="PF09777">
    <property type="entry name" value="OSTMP1"/>
    <property type="match status" value="1"/>
</dbReference>
<gene>
    <name evidence="2" type="ORF">DSTB1V02_LOCUS14561</name>
</gene>
<dbReference type="EMBL" id="LR912509">
    <property type="protein sequence ID" value="CAD7254815.1"/>
    <property type="molecule type" value="Genomic_DNA"/>
</dbReference>
<keyword evidence="1" id="KW-1133">Transmembrane helix</keyword>
<evidence type="ECO:0000256" key="1">
    <source>
        <dbReference type="SAM" id="Phobius"/>
    </source>
</evidence>
<dbReference type="AlphaFoldDB" id="A0A7R9FTQ7"/>
<dbReference type="Proteomes" id="UP000677054">
    <property type="component" value="Unassembled WGS sequence"/>
</dbReference>
<evidence type="ECO:0000313" key="3">
    <source>
        <dbReference type="Proteomes" id="UP000677054"/>
    </source>
</evidence>
<keyword evidence="1" id="KW-0812">Transmembrane</keyword>
<name>A0A7R9FTQ7_9CRUS</name>
<dbReference type="EMBL" id="CAJPEV010012991">
    <property type="protein sequence ID" value="CAG0906640.1"/>
    <property type="molecule type" value="Genomic_DNA"/>
</dbReference>
<feature type="transmembrane region" description="Helical" evidence="1">
    <location>
        <begin position="93"/>
        <end position="115"/>
    </location>
</feature>